<organism evidence="3 4">
    <name type="scientific">Streptomyces viridosporus T7A</name>
    <dbReference type="NCBI Taxonomy" id="665577"/>
    <lineage>
        <taxon>Bacteria</taxon>
        <taxon>Bacillati</taxon>
        <taxon>Actinomycetota</taxon>
        <taxon>Actinomycetes</taxon>
        <taxon>Kitasatosporales</taxon>
        <taxon>Streptomycetaceae</taxon>
        <taxon>Streptomyces</taxon>
    </lineage>
</organism>
<keyword evidence="2" id="KW-0812">Transmembrane</keyword>
<dbReference type="EMBL" id="CP023700">
    <property type="protein sequence ID" value="QEU86043.1"/>
    <property type="molecule type" value="Genomic_DNA"/>
</dbReference>
<feature type="compositionally biased region" description="Low complexity" evidence="1">
    <location>
        <begin position="117"/>
        <end position="128"/>
    </location>
</feature>
<evidence type="ECO:0008006" key="5">
    <source>
        <dbReference type="Google" id="ProtNLM"/>
    </source>
</evidence>
<feature type="compositionally biased region" description="Basic and acidic residues" evidence="1">
    <location>
        <begin position="1"/>
        <end position="12"/>
    </location>
</feature>
<evidence type="ECO:0000256" key="2">
    <source>
        <dbReference type="SAM" id="Phobius"/>
    </source>
</evidence>
<feature type="compositionally biased region" description="Pro residues" evidence="1">
    <location>
        <begin position="351"/>
        <end position="364"/>
    </location>
</feature>
<feature type="compositionally biased region" description="Basic and acidic residues" evidence="1">
    <location>
        <begin position="28"/>
        <end position="38"/>
    </location>
</feature>
<keyword evidence="4" id="KW-1185">Reference proteome</keyword>
<reference evidence="3 4" key="1">
    <citation type="submission" date="2017-09" db="EMBL/GenBank/DDBJ databases">
        <authorList>
            <person name="Lee N."/>
            <person name="Cho B.-K."/>
        </authorList>
    </citation>
    <scope>NUCLEOTIDE SEQUENCE [LARGE SCALE GENOMIC DNA]</scope>
    <source>
        <strain evidence="3 4">ATCC 39115</strain>
    </source>
</reference>
<sequence>MRVDKWREDAQPDRPVAAGTSEGFPEDDEHRDRGDTRILPETAGPAVRGTTPASGAGDGSLDDRGTRIDFFSAGNDRTQVLSGAPHRADPAARPGDTGVPAAPDGTEPTEGARWTKAAAPGGERAGGPWDTERTTTLRVPRAGGPGTGTTRLPSPPGVRPPTRDPWQEEAAEPEAATHDPHEVTVQLDAVQFGDGGLLQRTPGRAGGEQDAGPVFVDESGRRSRLYRRMGLAVGLACAGYAVVMVATLLSGNSDAPWMPVPGQQEHPAGQVETSQRPEETDGTPGSGSSPLPDDTPTTGVPALPEPGATAPASGTSGATGTTDEPGTTSGPTPTPTRRDTTRPGTGGDDTPAPPAETPTTPVPDPTTTDGPTPGTTAPADDGGDTDNLAGAPAEGSVGHTEPSVAHAAPSPENVL</sequence>
<evidence type="ECO:0000313" key="4">
    <source>
        <dbReference type="Proteomes" id="UP000327143"/>
    </source>
</evidence>
<accession>A0ABX6AE70</accession>
<name>A0ABX6AE70_STRVD</name>
<proteinExistence type="predicted"/>
<gene>
    <name evidence="3" type="ORF">CP969_15965</name>
</gene>
<feature type="compositionally biased region" description="Low complexity" evidence="1">
    <location>
        <begin position="306"/>
        <end position="331"/>
    </location>
</feature>
<feature type="transmembrane region" description="Helical" evidence="2">
    <location>
        <begin position="229"/>
        <end position="249"/>
    </location>
</feature>
<feature type="compositionally biased region" description="Low complexity" evidence="1">
    <location>
        <begin position="138"/>
        <end position="152"/>
    </location>
</feature>
<evidence type="ECO:0000313" key="3">
    <source>
        <dbReference type="EMBL" id="QEU86043.1"/>
    </source>
</evidence>
<feature type="region of interest" description="Disordered" evidence="1">
    <location>
        <begin position="1"/>
        <end position="180"/>
    </location>
</feature>
<feature type="region of interest" description="Disordered" evidence="1">
    <location>
        <begin position="195"/>
        <end position="216"/>
    </location>
</feature>
<keyword evidence="2" id="KW-1133">Transmembrane helix</keyword>
<keyword evidence="2" id="KW-0472">Membrane</keyword>
<feature type="region of interest" description="Disordered" evidence="1">
    <location>
        <begin position="256"/>
        <end position="415"/>
    </location>
</feature>
<protein>
    <recommendedName>
        <fullName evidence="5">Translation initiation factor IF-2</fullName>
    </recommendedName>
</protein>
<evidence type="ECO:0000256" key="1">
    <source>
        <dbReference type="SAM" id="MobiDB-lite"/>
    </source>
</evidence>
<dbReference type="Proteomes" id="UP000327143">
    <property type="component" value="Chromosome"/>
</dbReference>
<feature type="compositionally biased region" description="Low complexity" evidence="1">
    <location>
        <begin position="365"/>
        <end position="380"/>
    </location>
</feature>